<dbReference type="InterPro" id="IPR009057">
    <property type="entry name" value="Homeodomain-like_sf"/>
</dbReference>
<dbReference type="PANTHER" id="PTHR46796:SF15">
    <property type="entry name" value="BLL1074 PROTEIN"/>
    <property type="match status" value="1"/>
</dbReference>
<feature type="domain" description="HTH araC/xylS-type" evidence="4">
    <location>
        <begin position="166"/>
        <end position="267"/>
    </location>
</feature>
<evidence type="ECO:0000313" key="5">
    <source>
        <dbReference type="EMBL" id="PYC78888.1"/>
    </source>
</evidence>
<evidence type="ECO:0000313" key="6">
    <source>
        <dbReference type="Proteomes" id="UP000248039"/>
    </source>
</evidence>
<proteinExistence type="predicted"/>
<dbReference type="Pfam" id="PF20240">
    <property type="entry name" value="DUF6597"/>
    <property type="match status" value="1"/>
</dbReference>
<dbReference type="PANTHER" id="PTHR46796">
    <property type="entry name" value="HTH-TYPE TRANSCRIPTIONAL ACTIVATOR RHAS-RELATED"/>
    <property type="match status" value="1"/>
</dbReference>
<keyword evidence="2" id="KW-0238">DNA-binding</keyword>
<dbReference type="OrthoDB" id="2559672at2"/>
<dbReference type="InterPro" id="IPR050204">
    <property type="entry name" value="AraC_XylS_family_regulators"/>
</dbReference>
<organism evidence="5 6">
    <name type="scientific">Streptomyces tateyamensis</name>
    <dbReference type="NCBI Taxonomy" id="565073"/>
    <lineage>
        <taxon>Bacteria</taxon>
        <taxon>Bacillati</taxon>
        <taxon>Actinomycetota</taxon>
        <taxon>Actinomycetes</taxon>
        <taxon>Kitasatosporales</taxon>
        <taxon>Streptomycetaceae</taxon>
        <taxon>Streptomyces</taxon>
    </lineage>
</organism>
<gene>
    <name evidence="5" type="ORF">C7C46_15355</name>
</gene>
<keyword evidence="6" id="KW-1185">Reference proteome</keyword>
<dbReference type="Proteomes" id="UP000248039">
    <property type="component" value="Unassembled WGS sequence"/>
</dbReference>
<keyword evidence="3" id="KW-0804">Transcription</keyword>
<name>A0A2V4NHR8_9ACTN</name>
<dbReference type="AlphaFoldDB" id="A0A2V4NHR8"/>
<evidence type="ECO:0000256" key="1">
    <source>
        <dbReference type="ARBA" id="ARBA00023015"/>
    </source>
</evidence>
<sequence>MSSGEVLDESVWTRPSPALRPYVAWYSGYRQAGLAPAVHRGLPSPYLTLILTLDDPLTLAAHPDPAQRPGAYQSLLGGLHTTPALITHQGRQSGVQVALSPLGARTLLGLPAGELAGADHPAEAVLGGWVVEGQDRLRAAADWPARFRAVDQWLLARAGAVAAPPPEVVHAWRLLLAQGGTAGVAELADQVGWSPRHLSERFGTEIGLAPKAAGRVIRFDRARRRLAAGRVGSLAELAAGCGYFDQAHLAREFRALAGCPPSRWLAEESPAVRLAPVDDE</sequence>
<dbReference type="InterPro" id="IPR046532">
    <property type="entry name" value="DUF6597"/>
</dbReference>
<protein>
    <submittedName>
        <fullName evidence="5">AraC family transcriptional regulator</fullName>
    </submittedName>
</protein>
<evidence type="ECO:0000256" key="3">
    <source>
        <dbReference type="ARBA" id="ARBA00023163"/>
    </source>
</evidence>
<dbReference type="SUPFAM" id="SSF46689">
    <property type="entry name" value="Homeodomain-like"/>
    <property type="match status" value="1"/>
</dbReference>
<evidence type="ECO:0000256" key="2">
    <source>
        <dbReference type="ARBA" id="ARBA00023125"/>
    </source>
</evidence>
<dbReference type="GO" id="GO:0003700">
    <property type="term" value="F:DNA-binding transcription factor activity"/>
    <property type="evidence" value="ECO:0007669"/>
    <property type="project" value="InterPro"/>
</dbReference>
<dbReference type="EMBL" id="PYBW01000047">
    <property type="protein sequence ID" value="PYC78888.1"/>
    <property type="molecule type" value="Genomic_DNA"/>
</dbReference>
<comment type="caution">
    <text evidence="5">The sequence shown here is derived from an EMBL/GenBank/DDBJ whole genome shotgun (WGS) entry which is preliminary data.</text>
</comment>
<dbReference type="GO" id="GO:0043565">
    <property type="term" value="F:sequence-specific DNA binding"/>
    <property type="evidence" value="ECO:0007669"/>
    <property type="project" value="InterPro"/>
</dbReference>
<dbReference type="Gene3D" id="1.10.10.60">
    <property type="entry name" value="Homeodomain-like"/>
    <property type="match status" value="1"/>
</dbReference>
<dbReference type="SMART" id="SM00342">
    <property type="entry name" value="HTH_ARAC"/>
    <property type="match status" value="1"/>
</dbReference>
<reference evidence="5 6" key="1">
    <citation type="submission" date="2018-03" db="EMBL/GenBank/DDBJ databases">
        <title>Bioinformatic expansion and discovery of thiopeptide antibiotics.</title>
        <authorList>
            <person name="Schwalen C.J."/>
            <person name="Hudson G.A."/>
            <person name="Mitchell D.A."/>
        </authorList>
    </citation>
    <scope>NUCLEOTIDE SEQUENCE [LARGE SCALE GENOMIC DNA]</scope>
    <source>
        <strain evidence="5 6">ATCC 21389</strain>
    </source>
</reference>
<dbReference type="InterPro" id="IPR018060">
    <property type="entry name" value="HTH_AraC"/>
</dbReference>
<dbReference type="PROSITE" id="PS01124">
    <property type="entry name" value="HTH_ARAC_FAMILY_2"/>
    <property type="match status" value="1"/>
</dbReference>
<keyword evidence="1" id="KW-0805">Transcription regulation</keyword>
<accession>A0A2V4NHR8</accession>
<dbReference type="Pfam" id="PF12833">
    <property type="entry name" value="HTH_18"/>
    <property type="match status" value="1"/>
</dbReference>
<evidence type="ECO:0000259" key="4">
    <source>
        <dbReference type="PROSITE" id="PS01124"/>
    </source>
</evidence>
<dbReference type="RefSeq" id="WP_110669934.1">
    <property type="nucleotide sequence ID" value="NZ_PYBW01000047.1"/>
</dbReference>